<dbReference type="InterPro" id="IPR042242">
    <property type="entry name" value="RecO_C"/>
</dbReference>
<feature type="domain" description="DNA replication/recombination mediator RecO N-terminal" evidence="7">
    <location>
        <begin position="5"/>
        <end position="81"/>
    </location>
</feature>
<dbReference type="SUPFAM" id="SSF50249">
    <property type="entry name" value="Nucleic acid-binding proteins"/>
    <property type="match status" value="1"/>
</dbReference>
<comment type="similarity">
    <text evidence="1">Belongs to the RecO family.</text>
</comment>
<evidence type="ECO:0000256" key="1">
    <source>
        <dbReference type="ARBA" id="ARBA00007452"/>
    </source>
</evidence>
<dbReference type="HAMAP" id="MF_00201">
    <property type="entry name" value="RecO"/>
    <property type="match status" value="1"/>
</dbReference>
<evidence type="ECO:0000256" key="4">
    <source>
        <dbReference type="ARBA" id="ARBA00023172"/>
    </source>
</evidence>
<keyword evidence="5" id="KW-0234">DNA repair</keyword>
<dbReference type="Gene3D" id="2.40.50.140">
    <property type="entry name" value="Nucleic acid-binding proteins"/>
    <property type="match status" value="1"/>
</dbReference>
<dbReference type="Pfam" id="PF02565">
    <property type="entry name" value="RecO_C"/>
    <property type="match status" value="1"/>
</dbReference>
<name>A0A6J6P4E7_9ZZZZ</name>
<dbReference type="EMBL" id="CAEZXP010000002">
    <property type="protein sequence ID" value="CAB4694161.1"/>
    <property type="molecule type" value="Genomic_DNA"/>
</dbReference>
<evidence type="ECO:0000256" key="2">
    <source>
        <dbReference type="ARBA" id="ARBA00021310"/>
    </source>
</evidence>
<evidence type="ECO:0000256" key="5">
    <source>
        <dbReference type="ARBA" id="ARBA00023204"/>
    </source>
</evidence>
<gene>
    <name evidence="8" type="ORF">UFOPK2399_00911</name>
</gene>
<dbReference type="GO" id="GO:0006310">
    <property type="term" value="P:DNA recombination"/>
    <property type="evidence" value="ECO:0007669"/>
    <property type="project" value="UniProtKB-KW"/>
</dbReference>
<organism evidence="8">
    <name type="scientific">freshwater metagenome</name>
    <dbReference type="NCBI Taxonomy" id="449393"/>
    <lineage>
        <taxon>unclassified sequences</taxon>
        <taxon>metagenomes</taxon>
        <taxon>ecological metagenomes</taxon>
    </lineage>
</organism>
<dbReference type="InterPro" id="IPR037278">
    <property type="entry name" value="ARFGAP/RecO"/>
</dbReference>
<dbReference type="PANTHER" id="PTHR33991:SF1">
    <property type="entry name" value="DNA REPAIR PROTEIN RECO"/>
    <property type="match status" value="1"/>
</dbReference>
<keyword evidence="4" id="KW-0233">DNA recombination</keyword>
<accession>A0A6J6P4E7</accession>
<dbReference type="PANTHER" id="PTHR33991">
    <property type="entry name" value="DNA REPAIR PROTEIN RECO"/>
    <property type="match status" value="1"/>
</dbReference>
<keyword evidence="3" id="KW-0227">DNA damage</keyword>
<dbReference type="GO" id="GO:0006302">
    <property type="term" value="P:double-strand break repair"/>
    <property type="evidence" value="ECO:0007669"/>
    <property type="project" value="TreeGrafter"/>
</dbReference>
<dbReference type="NCBIfam" id="TIGR00613">
    <property type="entry name" value="reco"/>
    <property type="match status" value="1"/>
</dbReference>
<dbReference type="GO" id="GO:0043590">
    <property type="term" value="C:bacterial nucleoid"/>
    <property type="evidence" value="ECO:0007669"/>
    <property type="project" value="TreeGrafter"/>
</dbReference>
<reference evidence="8" key="1">
    <citation type="submission" date="2020-05" db="EMBL/GenBank/DDBJ databases">
        <authorList>
            <person name="Chiriac C."/>
            <person name="Salcher M."/>
            <person name="Ghai R."/>
            <person name="Kavagutti S V."/>
        </authorList>
    </citation>
    <scope>NUCLEOTIDE SEQUENCE</scope>
</reference>
<dbReference type="InterPro" id="IPR022572">
    <property type="entry name" value="DNA_rep/recomb_RecO_N"/>
</dbReference>
<dbReference type="Pfam" id="PF11967">
    <property type="entry name" value="RecO_N"/>
    <property type="match status" value="1"/>
</dbReference>
<dbReference type="SUPFAM" id="SSF57863">
    <property type="entry name" value="ArfGap/RecO-like zinc finger"/>
    <property type="match status" value="1"/>
</dbReference>
<dbReference type="Gene3D" id="1.20.1440.120">
    <property type="entry name" value="Recombination protein O, C-terminal domain"/>
    <property type="match status" value="1"/>
</dbReference>
<sequence length="247" mass="27008">MRGRSYKTEAVVLRSLRFSEADRILHLYTLERGRVGAIAKGIRKTKSRFGARLEPLSHVELMLHEGSGELQTVTGVDLIHSHRVSREDPYRLNVGLIGLEAMLRLFGEPEANERAFTALTRFLDALDELPDGERTRPAEDALVLSFQLKLLWLSGYLPHLTSCIECGATDDLVGFSARAGGAVCRLHRAGSIGLTSEGMAGIEALLSTPLADAHAAGLGDRDRREALAVITTSYEEHGGFRMRTVSA</sequence>
<evidence type="ECO:0000256" key="6">
    <source>
        <dbReference type="ARBA" id="ARBA00033409"/>
    </source>
</evidence>
<proteinExistence type="inferred from homology"/>
<dbReference type="AlphaFoldDB" id="A0A6J6P4E7"/>
<evidence type="ECO:0000259" key="7">
    <source>
        <dbReference type="Pfam" id="PF11967"/>
    </source>
</evidence>
<dbReference type="InterPro" id="IPR012340">
    <property type="entry name" value="NA-bd_OB-fold"/>
</dbReference>
<dbReference type="InterPro" id="IPR003717">
    <property type="entry name" value="RecO"/>
</dbReference>
<evidence type="ECO:0000256" key="3">
    <source>
        <dbReference type="ARBA" id="ARBA00022763"/>
    </source>
</evidence>
<evidence type="ECO:0000313" key="8">
    <source>
        <dbReference type="EMBL" id="CAB4694161.1"/>
    </source>
</evidence>
<protein>
    <recommendedName>
        <fullName evidence="2">DNA repair protein RecO</fullName>
    </recommendedName>
    <alternativeName>
        <fullName evidence="6">Recombination protein O</fullName>
    </alternativeName>
</protein>